<feature type="repeat" description="ANK" evidence="3">
    <location>
        <begin position="715"/>
        <end position="747"/>
    </location>
</feature>
<evidence type="ECO:0000313" key="5">
    <source>
        <dbReference type="EMBL" id="PMD29241.1"/>
    </source>
</evidence>
<organism evidence="5 6">
    <name type="scientific">Hyaloscypha variabilis (strain UAMH 11265 / GT02V1 / F)</name>
    <name type="common">Meliniomyces variabilis</name>
    <dbReference type="NCBI Taxonomy" id="1149755"/>
    <lineage>
        <taxon>Eukaryota</taxon>
        <taxon>Fungi</taxon>
        <taxon>Dikarya</taxon>
        <taxon>Ascomycota</taxon>
        <taxon>Pezizomycotina</taxon>
        <taxon>Leotiomycetes</taxon>
        <taxon>Helotiales</taxon>
        <taxon>Hyaloscyphaceae</taxon>
        <taxon>Hyaloscypha</taxon>
        <taxon>Hyaloscypha variabilis</taxon>
    </lineage>
</organism>
<dbReference type="InterPro" id="IPR036770">
    <property type="entry name" value="Ankyrin_rpt-contain_sf"/>
</dbReference>
<protein>
    <submittedName>
        <fullName evidence="5">Ankyrin</fullName>
    </submittedName>
</protein>
<dbReference type="SUPFAM" id="SSF52540">
    <property type="entry name" value="P-loop containing nucleoside triphosphate hydrolases"/>
    <property type="match status" value="1"/>
</dbReference>
<dbReference type="InterPro" id="IPR056884">
    <property type="entry name" value="NPHP3-like_N"/>
</dbReference>
<feature type="repeat" description="ANK" evidence="3">
    <location>
        <begin position="1579"/>
        <end position="1626"/>
    </location>
</feature>
<feature type="repeat" description="ANK" evidence="3">
    <location>
        <begin position="540"/>
        <end position="572"/>
    </location>
</feature>
<dbReference type="PROSITE" id="PS50297">
    <property type="entry name" value="ANK_REP_REGION"/>
    <property type="match status" value="5"/>
</dbReference>
<dbReference type="Pfam" id="PF24883">
    <property type="entry name" value="NPHP3_N"/>
    <property type="match status" value="1"/>
</dbReference>
<dbReference type="InterPro" id="IPR027417">
    <property type="entry name" value="P-loop_NTPase"/>
</dbReference>
<dbReference type="PANTHER" id="PTHR24198">
    <property type="entry name" value="ANKYRIN REPEAT AND PROTEIN KINASE DOMAIN-CONTAINING PROTEIN"/>
    <property type="match status" value="1"/>
</dbReference>
<dbReference type="Proteomes" id="UP000235786">
    <property type="component" value="Unassembled WGS sequence"/>
</dbReference>
<dbReference type="Gene3D" id="3.40.50.300">
    <property type="entry name" value="P-loop containing nucleotide triphosphate hydrolases"/>
    <property type="match status" value="1"/>
</dbReference>
<proteinExistence type="predicted"/>
<feature type="repeat" description="ANK" evidence="3">
    <location>
        <begin position="1056"/>
        <end position="1093"/>
    </location>
</feature>
<feature type="repeat" description="ANK" evidence="3">
    <location>
        <begin position="573"/>
        <end position="605"/>
    </location>
</feature>
<dbReference type="PANTHER" id="PTHR24198:SF165">
    <property type="entry name" value="ANKYRIN REPEAT-CONTAINING PROTEIN-RELATED"/>
    <property type="match status" value="1"/>
</dbReference>
<dbReference type="OrthoDB" id="21416at2759"/>
<feature type="repeat" description="ANK" evidence="3">
    <location>
        <begin position="1216"/>
        <end position="1248"/>
    </location>
</feature>
<evidence type="ECO:0000256" key="2">
    <source>
        <dbReference type="ARBA" id="ARBA00023043"/>
    </source>
</evidence>
<feature type="repeat" description="ANK" evidence="3">
    <location>
        <begin position="876"/>
        <end position="916"/>
    </location>
</feature>
<evidence type="ECO:0000259" key="4">
    <source>
        <dbReference type="Pfam" id="PF24883"/>
    </source>
</evidence>
<dbReference type="EMBL" id="KZ613976">
    <property type="protein sequence ID" value="PMD29241.1"/>
    <property type="molecule type" value="Genomic_DNA"/>
</dbReference>
<reference evidence="5 6" key="1">
    <citation type="submission" date="2016-04" db="EMBL/GenBank/DDBJ databases">
        <title>A degradative enzymes factory behind the ericoid mycorrhizal symbiosis.</title>
        <authorList>
            <consortium name="DOE Joint Genome Institute"/>
            <person name="Martino E."/>
            <person name="Morin E."/>
            <person name="Grelet G."/>
            <person name="Kuo A."/>
            <person name="Kohler A."/>
            <person name="Daghino S."/>
            <person name="Barry K."/>
            <person name="Choi C."/>
            <person name="Cichocki N."/>
            <person name="Clum A."/>
            <person name="Copeland A."/>
            <person name="Hainaut M."/>
            <person name="Haridas S."/>
            <person name="Labutti K."/>
            <person name="Lindquist E."/>
            <person name="Lipzen A."/>
            <person name="Khouja H.-R."/>
            <person name="Murat C."/>
            <person name="Ohm R."/>
            <person name="Olson A."/>
            <person name="Spatafora J."/>
            <person name="Veneault-Fourrey C."/>
            <person name="Henrissat B."/>
            <person name="Grigoriev I."/>
            <person name="Martin F."/>
            <person name="Perotto S."/>
        </authorList>
    </citation>
    <scope>NUCLEOTIDE SEQUENCE [LARGE SCALE GENOMIC DNA]</scope>
    <source>
        <strain evidence="5 6">F</strain>
    </source>
</reference>
<feature type="domain" description="Nephrocystin 3-like N-terminal" evidence="4">
    <location>
        <begin position="53"/>
        <end position="212"/>
    </location>
</feature>
<accession>A0A2J6QSJ9</accession>
<dbReference type="Pfam" id="PF12796">
    <property type="entry name" value="Ank_2"/>
    <property type="match status" value="5"/>
</dbReference>
<keyword evidence="2 3" id="KW-0040">ANK repeat</keyword>
<dbReference type="SMART" id="SM00248">
    <property type="entry name" value="ANK"/>
    <property type="match status" value="24"/>
</dbReference>
<dbReference type="SUPFAM" id="SSF48403">
    <property type="entry name" value="Ankyrin repeat"/>
    <property type="match status" value="4"/>
</dbReference>
<keyword evidence="1" id="KW-0677">Repeat</keyword>
<keyword evidence="6" id="KW-1185">Reference proteome</keyword>
<dbReference type="InterPro" id="IPR002110">
    <property type="entry name" value="Ankyrin_rpt"/>
</dbReference>
<sequence length="2084" mass="233367">MSSSDSDEFEVIDQFEASLSPEDLEKVQAWLQPTDYEAQSSEFHRHLSSQAPGTGLWICETSKYQQWRESNDHGSLWIKGVPGAGKSVTAASMIQHLQTREGVPVMYFFFRYIILSNRRPRSLVQDYLAQLLPFSVRLQATLQPLLSNPLDDFSDEILWEYLLIGLSSVEKAYCVIDALDEMELLPKDGFLDRLNNLATFRPKAVKLLMTSRPKQYLQSSLRDTSIVHISLEDDLVGKDIALFLSYRLKNFLPGDDKCEFRESLVSAIAERANGLFLYARLLLDQIIPSLGSEQMDVEHLVKSLPIGLEEMYNSMLFQQATSLKIGTQVQVFLLELATHSSRALRLNEMASVLASTFPVSMIPGGPKVIARAACAPLLEILEDETVSVIHHSFTEFLLNSDRITTESYSKTPQFPALNPAQVHKNLSVICMEYLRAGGLKVRDNDVVVEHSTEVKPRRHLLRRNRDVVEETDGYSYQDAKLSYPFLEYAVSNWAYHASKYDIEDIEFFWFLSVFMDPKSMDFKKWLQLEWMKGLHLSEVRVPTPLHIAAFAGLTRYATQLLAEGATVDARDAEDRTPLHLACARGHISMVSLLLKNGAILDPEDTRGVKPIHEAARRNHATIVRMLLGAGIDPLTPKTKENMKRRPMCGEVSTIGETAVEYAWLQGHTDTILVMLPFLTPETLEEVFCQCCRYGKYEAVRAIFETKKVSANSMYCGATALYLACRAHNVGSVKLLLANGADVNQTSEWKVTNRNACGSRVREEPVRLPIHGVVMGWNSTNNAAFRQILRLLVDAGADIEAKDADGDTPLLGLFRDRNDSDAEFIVVNGVLQAGANVLAIDKNGDSVLHRCLGGSKDLKTLEALFEHGARADVIGQEGNTILHTAVTNSGLKDKDASMLSVINLLLEKGAPCDVKNNNGVAAIQWAVGSHRCSLEIFTVLVKSCGDIETIKRCMWNLCAWKEKSDTPEYIRLLQRAGVSLEERDESGATVLLKSTESKQLFTAFLECGADLKAVDYKGRGVLHYFVAGNPHDQPHEAVDRLMNMVDMGLDPKTVDYEGNNLLHVRAKRYKVDKVDDVFIQKLLEYGVPVNAKNNQGMTPLHCHLEDWDYNALRNSISKHIDERFYERDEIPLLNLFRKNNQVVDINAIDLDGLTLLHLAALRSETRLFYLIEDSGDPTIVTKKGRNLLHIAARARQANLVGYLCERYPTMVNQQDKYGRTPLHDACTSGQPDSVRLLLNSGADITIIDKDKKTALHACAEFSNELKLWELLAHPNEACGQVVKDRFRPASKILPAWGNMYTMRLQDEEDFAKKKDYVSIILVLKQLIAAGSDVMANDLHRKTPLDLALELDCPEMVQVLESSAPLLSERHHLKSDDRKLSALIAMKKLKIPRLSKMDTDEPSRKYILQNLSTCTPFLSVDDVEWAAQNGGKMTEFNGSNDTQQSGRSLLHIAASRGLLIESCALQTRTNDDPKIVMERIRERMSKDPKYNPGAESLAPTLHVACSRALPNMHVVEALVAECGVDVNAHAVVEPQRWAKVADYVEGGTALHVLAKAQYWWQLEALRYLLKNGAEIDSLNEKGETPLHIACTGTTYAAMNCQNDAFGYWRIEAVKILLDAGADINLLDKNDLSCLHKASSSPKIMSILLDRGADVTAGKYSPIFPAIQIQCFATVAILLNAGVSPNIVDPPTTDHTGFQMHYKAKDITRSALVCASFANLHNQREKHSAPLVKLLIKRGANIYAPLNEKQILIHYVFEHAEFEIVGAFLECAEAKNIDFNKRDASGRTVFIAACEWTECLPGYHHRHWYPKATAPFLRTLEFGADPLVRDNEGRNALHHLLDNPEMEEEAIVQFLAHDSAKTMLYQKDANGFTPLNCALRFLRPAVVEAMITMGVDLLSPDPTGATALHRIAAQCLRARAPMRKDTWGREHRPEYYTGALALWKKFLALGGSINVRDNQGAPPLFYFLSSAERDEYGAPDDWCCHLTYFAQYFSEDVVQGVDFAAKNKHDENALHVISKREKSEKAYRKKGHGGEHDHVPTHDKELYQFFVRKGLNPLEEDEKGRSSLDVAAACEQKGILELFQYGK</sequence>
<feature type="repeat" description="ANK" evidence="3">
    <location>
        <begin position="1543"/>
        <end position="1578"/>
    </location>
</feature>
<evidence type="ECO:0000256" key="3">
    <source>
        <dbReference type="PROSITE-ProRule" id="PRU00023"/>
    </source>
</evidence>
<dbReference type="STRING" id="1149755.A0A2J6QSJ9"/>
<name>A0A2J6QSJ9_HYAVF</name>
<evidence type="ECO:0000256" key="1">
    <source>
        <dbReference type="ARBA" id="ARBA00022737"/>
    </source>
</evidence>
<feature type="repeat" description="ANK" evidence="3">
    <location>
        <begin position="606"/>
        <end position="632"/>
    </location>
</feature>
<dbReference type="PROSITE" id="PS50088">
    <property type="entry name" value="ANK_REPEAT"/>
    <property type="match status" value="9"/>
</dbReference>
<dbReference type="Gene3D" id="1.25.40.20">
    <property type="entry name" value="Ankyrin repeat-containing domain"/>
    <property type="match status" value="6"/>
</dbReference>
<evidence type="ECO:0000313" key="6">
    <source>
        <dbReference type="Proteomes" id="UP000235786"/>
    </source>
</evidence>
<gene>
    <name evidence="5" type="ORF">L207DRAFT_445724</name>
</gene>
<dbReference type="PRINTS" id="PR01415">
    <property type="entry name" value="ANKYRIN"/>
</dbReference>